<reference evidence="2 3" key="1">
    <citation type="journal article" date="2016" name="Biochim. Biophys. Acta">
        <title>Photochemical characterization of actinorhodopsin and its functional existence in the natural host.</title>
        <authorList>
            <person name="Nakamura S."/>
            <person name="Kikukawa T."/>
            <person name="Tamogami J."/>
            <person name="Kamiya M."/>
            <person name="Aizawa T."/>
            <person name="Hahn M.W."/>
            <person name="Ihara K."/>
            <person name="Kamo N."/>
            <person name="Demura M."/>
        </authorList>
    </citation>
    <scope>NUCLEOTIDE SEQUENCE [LARGE SCALE GENOMIC DNA]</scope>
    <source>
        <strain evidence="2 3">MWH-Dar1</strain>
    </source>
</reference>
<dbReference type="InterPro" id="IPR036653">
    <property type="entry name" value="CinA-like_C"/>
</dbReference>
<dbReference type="Proteomes" id="UP000243784">
    <property type="component" value="Chromosome"/>
</dbReference>
<dbReference type="InterPro" id="IPR008136">
    <property type="entry name" value="CinA_C"/>
</dbReference>
<dbReference type="STRING" id="535712.A4Z71_04520"/>
<dbReference type="Gene3D" id="3.90.950.20">
    <property type="entry name" value="CinA-like"/>
    <property type="match status" value="1"/>
</dbReference>
<dbReference type="AlphaFoldDB" id="A0A1D9DZI7"/>
<evidence type="ECO:0000259" key="1">
    <source>
        <dbReference type="Pfam" id="PF02464"/>
    </source>
</evidence>
<proteinExistence type="predicted"/>
<accession>A0A1D9DZI7</accession>
<dbReference type="Pfam" id="PF02464">
    <property type="entry name" value="CinA"/>
    <property type="match status" value="1"/>
</dbReference>
<keyword evidence="3" id="KW-1185">Reference proteome</keyword>
<dbReference type="SUPFAM" id="SSF142433">
    <property type="entry name" value="CinA-like"/>
    <property type="match status" value="1"/>
</dbReference>
<organism evidence="2 3">
    <name type="scientific">Candidatus Rhodoluna planktonica</name>
    <dbReference type="NCBI Taxonomy" id="535712"/>
    <lineage>
        <taxon>Bacteria</taxon>
        <taxon>Bacillati</taxon>
        <taxon>Actinomycetota</taxon>
        <taxon>Actinomycetes</taxon>
        <taxon>Micrococcales</taxon>
        <taxon>Microbacteriaceae</taxon>
        <taxon>Luna cluster</taxon>
        <taxon>Luna-1 subcluster</taxon>
        <taxon>Rhodoluna</taxon>
    </lineage>
</organism>
<evidence type="ECO:0000313" key="2">
    <source>
        <dbReference type="EMBL" id="AOY56232.1"/>
    </source>
</evidence>
<gene>
    <name evidence="2" type="ORF">A4Z71_04520</name>
</gene>
<name>A0A1D9DZI7_9MICO</name>
<sequence>MNESNSLSPAQLLDRLRAKKMHLAVAESLTGGAIAAKLVEVPGASDVLLGAIVAYQSEVKHAIVGVSRGLLQQQGAVDPEVAAQMAIGVRQKLASACNMNEDEVIGLATTGVAGPTEQDGKPVGLCYVAVSAPSPMGDCVYEFQFSGSREEVRMAAVAAALDALGEQIS</sequence>
<dbReference type="RefSeq" id="WP_070954740.1">
    <property type="nucleotide sequence ID" value="NZ_CP015208.1"/>
</dbReference>
<evidence type="ECO:0000313" key="3">
    <source>
        <dbReference type="Proteomes" id="UP000243784"/>
    </source>
</evidence>
<protein>
    <recommendedName>
        <fullName evidence="1">CinA C-terminal domain-containing protein</fullName>
    </recommendedName>
</protein>
<dbReference type="OrthoDB" id="1253990at2"/>
<dbReference type="NCBIfam" id="TIGR00199">
    <property type="entry name" value="PncC_domain"/>
    <property type="match status" value="1"/>
</dbReference>
<dbReference type="EMBL" id="CP015208">
    <property type="protein sequence ID" value="AOY56232.1"/>
    <property type="molecule type" value="Genomic_DNA"/>
</dbReference>
<feature type="domain" description="CinA C-terminal" evidence="1">
    <location>
        <begin position="10"/>
        <end position="166"/>
    </location>
</feature>
<dbReference type="KEGG" id="rpla:A4Z71_04520"/>